<gene>
    <name evidence="3" type="primary">yddM</name>
    <name evidence="3" type="ORF">MAMMFC1_01390</name>
</gene>
<keyword evidence="4" id="KW-1185">Reference proteome</keyword>
<dbReference type="NCBIfam" id="TIGR02607">
    <property type="entry name" value="antidote_HigA"/>
    <property type="match status" value="1"/>
</dbReference>
<dbReference type="PANTHER" id="PTHR36924">
    <property type="entry name" value="ANTITOXIN HIGA-1"/>
    <property type="match status" value="1"/>
</dbReference>
<protein>
    <submittedName>
        <fullName evidence="3">Putative HTH-type transcriptional regulator YddM</fullName>
    </submittedName>
</protein>
<name>A0A348AI31_9FIRM</name>
<dbReference type="EMBL" id="AP018449">
    <property type="protein sequence ID" value="BBB90729.1"/>
    <property type="molecule type" value="Genomic_DNA"/>
</dbReference>
<feature type="domain" description="HTH cro/C1-type" evidence="2">
    <location>
        <begin position="18"/>
        <end position="72"/>
    </location>
</feature>
<evidence type="ECO:0000313" key="4">
    <source>
        <dbReference type="Proteomes" id="UP000276437"/>
    </source>
</evidence>
<dbReference type="InterPro" id="IPR001387">
    <property type="entry name" value="Cro/C1-type_HTH"/>
</dbReference>
<dbReference type="PANTHER" id="PTHR36924:SF1">
    <property type="entry name" value="ANTITOXIN HIGA-1"/>
    <property type="match status" value="1"/>
</dbReference>
<dbReference type="SUPFAM" id="SSF47413">
    <property type="entry name" value="lambda repressor-like DNA-binding domains"/>
    <property type="match status" value="1"/>
</dbReference>
<dbReference type="GO" id="GO:0003677">
    <property type="term" value="F:DNA binding"/>
    <property type="evidence" value="ECO:0007669"/>
    <property type="project" value="UniProtKB-KW"/>
</dbReference>
<keyword evidence="1" id="KW-0238">DNA-binding</keyword>
<dbReference type="OrthoDB" id="9796786at2"/>
<reference evidence="3 4" key="1">
    <citation type="journal article" date="2018" name="Int. J. Syst. Evol. Microbiol.">
        <title>Methylomusa anaerophila gen. nov., sp. nov., an anaerobic methanol-utilizing bacterium isolated from a microbial fuel cell.</title>
        <authorList>
            <person name="Amano N."/>
            <person name="Yamamuro A."/>
            <person name="Miyahara M."/>
            <person name="Kouzuma A."/>
            <person name="Abe T."/>
            <person name="Watanabe K."/>
        </authorList>
    </citation>
    <scope>NUCLEOTIDE SEQUENCE [LARGE SCALE GENOMIC DNA]</scope>
    <source>
        <strain evidence="3 4">MMFC1</strain>
    </source>
</reference>
<organism evidence="3 4">
    <name type="scientific">Methylomusa anaerophila</name>
    <dbReference type="NCBI Taxonomy" id="1930071"/>
    <lineage>
        <taxon>Bacteria</taxon>
        <taxon>Bacillati</taxon>
        <taxon>Bacillota</taxon>
        <taxon>Negativicutes</taxon>
        <taxon>Selenomonadales</taxon>
        <taxon>Sporomusaceae</taxon>
        <taxon>Methylomusa</taxon>
    </lineage>
</organism>
<dbReference type="InterPro" id="IPR013430">
    <property type="entry name" value="Toxin_antidote_HigA"/>
</dbReference>
<dbReference type="KEGG" id="mana:MAMMFC1_01390"/>
<dbReference type="InterPro" id="IPR010982">
    <property type="entry name" value="Lambda_DNA-bd_dom_sf"/>
</dbReference>
<dbReference type="Pfam" id="PF01381">
    <property type="entry name" value="HTH_3"/>
    <property type="match status" value="1"/>
</dbReference>
<dbReference type="AlphaFoldDB" id="A0A348AI31"/>
<accession>A0A348AI31</accession>
<evidence type="ECO:0000313" key="3">
    <source>
        <dbReference type="EMBL" id="BBB90729.1"/>
    </source>
</evidence>
<evidence type="ECO:0000259" key="2">
    <source>
        <dbReference type="PROSITE" id="PS50943"/>
    </source>
</evidence>
<dbReference type="PROSITE" id="PS50943">
    <property type="entry name" value="HTH_CROC1"/>
    <property type="match status" value="1"/>
</dbReference>
<dbReference type="CDD" id="cd00093">
    <property type="entry name" value="HTH_XRE"/>
    <property type="match status" value="1"/>
</dbReference>
<dbReference type="Gene3D" id="1.10.260.40">
    <property type="entry name" value="lambda repressor-like DNA-binding domains"/>
    <property type="match status" value="1"/>
</dbReference>
<dbReference type="Proteomes" id="UP000276437">
    <property type="component" value="Chromosome"/>
</dbReference>
<dbReference type="SMART" id="SM00530">
    <property type="entry name" value="HTH_XRE"/>
    <property type="match status" value="1"/>
</dbReference>
<proteinExistence type="predicted"/>
<sequence length="365" mass="42172">MSKIEYEELIAFHPGYYLREIIEDMGITQSEFAKRLDTTDKTLSKLLNGEIPLSNDIAQKLAQMLGTSVKVWLNLQNAYNEKLVEIEQRKKLDQEKHYLKFIDYNYFCCLKLVKETKKVEEKISELHKFFKVSSLSVLTKKDFLVACRTAVSDVAEKNIVNSNAWIQTAMNMAEKINCYPFNSKKLKGYLPEIRGMTLQDPQVFCPRLCEIFKECGVAFVLLPHLKNSGVNGAVKWISSEKVLLAINNRRMDADVFWFSLFHEIKHVLQQRLKETFISFDKGENFDRLDVGLEQEADTFSGDYLIPGDQYSSFIESGNFSEGSVKQFALEIGVQPGIVVGRLQHDRFLEFNRLAHLKERYKIELC</sequence>
<dbReference type="RefSeq" id="WP_126307616.1">
    <property type="nucleotide sequence ID" value="NZ_AP018449.1"/>
</dbReference>
<evidence type="ECO:0000256" key="1">
    <source>
        <dbReference type="ARBA" id="ARBA00023125"/>
    </source>
</evidence>